<feature type="compositionally biased region" description="Basic and acidic residues" evidence="1">
    <location>
        <begin position="69"/>
        <end position="80"/>
    </location>
</feature>
<keyword evidence="3" id="KW-1185">Reference proteome</keyword>
<gene>
    <name evidence="2" type="ORF">SAMN07250955_12042</name>
</gene>
<evidence type="ECO:0000256" key="1">
    <source>
        <dbReference type="SAM" id="MobiDB-lite"/>
    </source>
</evidence>
<sequence>MTGGSGPGHDLGRSPSAHQAATDRAAGKRPRPPPSWRVGRHGLPSPSPRRPKAQMARTAMGETYAGNRDGQRFVRRDKAGTRGRSSCRSPWAALRPTAPRAGKPQASRLARLANTMAGPIPAPASDSTAGIGMVEHQNRGSMGRILLPDRILECLRSPPIQLDGRPLVASQISCDRLPAGISGVGDASAGSAPPASGSDGCGRTGDACRPGRFSFRQASIAGVPARRATPVTTKADGRELGAFRATHLPDR</sequence>
<dbReference type="EMBL" id="FYEH01000020">
    <property type="protein sequence ID" value="SNB79174.1"/>
    <property type="molecule type" value="Genomic_DNA"/>
</dbReference>
<feature type="compositionally biased region" description="Low complexity" evidence="1">
    <location>
        <begin position="185"/>
        <end position="198"/>
    </location>
</feature>
<name>A0A212S2E2_9PROT</name>
<evidence type="ECO:0000313" key="3">
    <source>
        <dbReference type="Proteomes" id="UP000197065"/>
    </source>
</evidence>
<accession>A0A212S2E2</accession>
<evidence type="ECO:0000313" key="2">
    <source>
        <dbReference type="EMBL" id="SNB79174.1"/>
    </source>
</evidence>
<feature type="region of interest" description="Disordered" evidence="1">
    <location>
        <begin position="185"/>
        <end position="206"/>
    </location>
</feature>
<protein>
    <submittedName>
        <fullName evidence="2">Uncharacterized protein</fullName>
    </submittedName>
</protein>
<dbReference type="Proteomes" id="UP000197065">
    <property type="component" value="Unassembled WGS sequence"/>
</dbReference>
<organism evidence="2 3">
    <name type="scientific">Arboricoccus pini</name>
    <dbReference type="NCBI Taxonomy" id="1963835"/>
    <lineage>
        <taxon>Bacteria</taxon>
        <taxon>Pseudomonadati</taxon>
        <taxon>Pseudomonadota</taxon>
        <taxon>Alphaproteobacteria</taxon>
        <taxon>Geminicoccales</taxon>
        <taxon>Geminicoccaceae</taxon>
        <taxon>Arboricoccus</taxon>
    </lineage>
</organism>
<reference evidence="2 3" key="1">
    <citation type="submission" date="2017-06" db="EMBL/GenBank/DDBJ databases">
        <authorList>
            <person name="Kim H.J."/>
            <person name="Triplett B.A."/>
        </authorList>
    </citation>
    <scope>NUCLEOTIDE SEQUENCE [LARGE SCALE GENOMIC DNA]</scope>
    <source>
        <strain evidence="2 3">B29T1</strain>
    </source>
</reference>
<proteinExistence type="predicted"/>
<feature type="region of interest" description="Disordered" evidence="1">
    <location>
        <begin position="1"/>
        <end position="105"/>
    </location>
</feature>
<dbReference type="AlphaFoldDB" id="A0A212S2E2"/>